<keyword evidence="1" id="KW-0732">Signal</keyword>
<accession>A0A8W8LM72</accession>
<evidence type="ECO:0000313" key="2">
    <source>
        <dbReference type="EnsemblMetazoa" id="G28671.1:cds"/>
    </source>
</evidence>
<reference evidence="2" key="1">
    <citation type="submission" date="2022-08" db="UniProtKB">
        <authorList>
            <consortium name="EnsemblMetazoa"/>
        </authorList>
    </citation>
    <scope>IDENTIFICATION</scope>
    <source>
        <strain evidence="2">05x7-T-G4-1.051#20</strain>
    </source>
</reference>
<proteinExistence type="predicted"/>
<dbReference type="EnsemblMetazoa" id="G28671.1">
    <property type="protein sequence ID" value="G28671.1:cds"/>
    <property type="gene ID" value="G28671"/>
</dbReference>
<sequence length="74" mass="8144">MKVPVILAVLCLTIGYGHSCKCPKIPTNGCKSQYSILGTVLGALPIGIPPEDERIYTVFVHRIYKVFINLETIP</sequence>
<name>A0A8W8LM72_MAGGI</name>
<feature type="chain" id="PRO_5036480695" evidence="1">
    <location>
        <begin position="20"/>
        <end position="74"/>
    </location>
</feature>
<feature type="signal peptide" evidence="1">
    <location>
        <begin position="1"/>
        <end position="19"/>
    </location>
</feature>
<keyword evidence="3" id="KW-1185">Reference proteome</keyword>
<protein>
    <submittedName>
        <fullName evidence="2">Uncharacterized protein</fullName>
    </submittedName>
</protein>
<evidence type="ECO:0000256" key="1">
    <source>
        <dbReference type="SAM" id="SignalP"/>
    </source>
</evidence>
<dbReference type="Proteomes" id="UP000005408">
    <property type="component" value="Unassembled WGS sequence"/>
</dbReference>
<dbReference type="AlphaFoldDB" id="A0A8W8LM72"/>
<evidence type="ECO:0000313" key="3">
    <source>
        <dbReference type="Proteomes" id="UP000005408"/>
    </source>
</evidence>
<organism evidence="2 3">
    <name type="scientific">Magallana gigas</name>
    <name type="common">Pacific oyster</name>
    <name type="synonym">Crassostrea gigas</name>
    <dbReference type="NCBI Taxonomy" id="29159"/>
    <lineage>
        <taxon>Eukaryota</taxon>
        <taxon>Metazoa</taxon>
        <taxon>Spiralia</taxon>
        <taxon>Lophotrochozoa</taxon>
        <taxon>Mollusca</taxon>
        <taxon>Bivalvia</taxon>
        <taxon>Autobranchia</taxon>
        <taxon>Pteriomorphia</taxon>
        <taxon>Ostreida</taxon>
        <taxon>Ostreoidea</taxon>
        <taxon>Ostreidae</taxon>
        <taxon>Magallana</taxon>
    </lineage>
</organism>